<dbReference type="Pfam" id="PF01232">
    <property type="entry name" value="Mannitol_dh"/>
    <property type="match status" value="1"/>
</dbReference>
<dbReference type="InterPro" id="IPR013131">
    <property type="entry name" value="Mannitol_DH_N"/>
</dbReference>
<protein>
    <submittedName>
        <fullName evidence="6">Mannitol dehydrogenase family protein</fullName>
    </submittedName>
</protein>
<dbReference type="Gene3D" id="1.10.1040.10">
    <property type="entry name" value="N-(1-d-carboxylethyl)-l-norvaline Dehydrogenase, domain 2"/>
    <property type="match status" value="1"/>
</dbReference>
<dbReference type="InterPro" id="IPR036291">
    <property type="entry name" value="NAD(P)-bd_dom_sf"/>
</dbReference>
<dbReference type="InterPro" id="IPR050988">
    <property type="entry name" value="Mannitol_DH/Oxidoreductase"/>
</dbReference>
<dbReference type="InterPro" id="IPR008927">
    <property type="entry name" value="6-PGluconate_DH-like_C_sf"/>
</dbReference>
<dbReference type="Proteomes" id="UP000595095">
    <property type="component" value="Chromosome"/>
</dbReference>
<reference evidence="6 7" key="1">
    <citation type="submission" date="2020-11" db="EMBL/GenBank/DDBJ databases">
        <title>Complete genome sequence for Salinimonas sp. strain G2-b.</title>
        <authorList>
            <person name="Park S.-J."/>
        </authorList>
    </citation>
    <scope>NUCLEOTIDE SEQUENCE [LARGE SCALE GENOMIC DNA]</scope>
    <source>
        <strain evidence="6 7">G2-b</strain>
    </source>
</reference>
<dbReference type="KEGG" id="smaa:IT774_15285"/>
<organism evidence="6 7">
    <name type="scientific">Salinimonas marina</name>
    <dbReference type="NCBI Taxonomy" id="2785918"/>
    <lineage>
        <taxon>Bacteria</taxon>
        <taxon>Pseudomonadati</taxon>
        <taxon>Pseudomonadota</taxon>
        <taxon>Gammaproteobacteria</taxon>
        <taxon>Alteromonadales</taxon>
        <taxon>Alteromonadaceae</taxon>
        <taxon>Alteromonas/Salinimonas group</taxon>
        <taxon>Salinimonas</taxon>
    </lineage>
</organism>
<dbReference type="InterPro" id="IPR013118">
    <property type="entry name" value="Mannitol_DH_C"/>
</dbReference>
<dbReference type="PANTHER" id="PTHR43362:SF1">
    <property type="entry name" value="MANNITOL DEHYDROGENASE 2-RELATED"/>
    <property type="match status" value="1"/>
</dbReference>
<dbReference type="SUPFAM" id="SSF48179">
    <property type="entry name" value="6-phosphogluconate dehydrogenase C-terminal domain-like"/>
    <property type="match status" value="1"/>
</dbReference>
<accession>A0A7S9DY53</accession>
<dbReference type="FunFam" id="3.40.50.720:FF:000129">
    <property type="entry name" value="D-mannonate oxidoreductase"/>
    <property type="match status" value="1"/>
</dbReference>
<dbReference type="PROSITE" id="PS00974">
    <property type="entry name" value="MANNITOL_DHGENASE"/>
    <property type="match status" value="1"/>
</dbReference>
<dbReference type="Pfam" id="PF08125">
    <property type="entry name" value="Mannitol_dh_C"/>
    <property type="match status" value="1"/>
</dbReference>
<keyword evidence="2" id="KW-0520">NAD</keyword>
<dbReference type="Gene3D" id="3.40.50.720">
    <property type="entry name" value="NAD(P)-binding Rossmann-like Domain"/>
    <property type="match status" value="1"/>
</dbReference>
<dbReference type="RefSeq" id="WP_195810530.1">
    <property type="nucleotide sequence ID" value="NZ_CP064795.1"/>
</dbReference>
<evidence type="ECO:0000313" key="7">
    <source>
        <dbReference type="Proteomes" id="UP000595095"/>
    </source>
</evidence>
<dbReference type="PRINTS" id="PR00084">
    <property type="entry name" value="MTLDHDRGNASE"/>
</dbReference>
<feature type="domain" description="Mannitol dehydrogenase C-terminal" evidence="5">
    <location>
        <begin position="292"/>
        <end position="472"/>
    </location>
</feature>
<evidence type="ECO:0000259" key="4">
    <source>
        <dbReference type="Pfam" id="PF01232"/>
    </source>
</evidence>
<comment type="similarity">
    <text evidence="3">Belongs to the mannitol dehydrogenase family. UxuB subfamily.</text>
</comment>
<evidence type="ECO:0000256" key="3">
    <source>
        <dbReference type="ARBA" id="ARBA00061451"/>
    </source>
</evidence>
<dbReference type="EMBL" id="CP064795">
    <property type="protein sequence ID" value="QPG05440.1"/>
    <property type="molecule type" value="Genomic_DNA"/>
</dbReference>
<dbReference type="InterPro" id="IPR013328">
    <property type="entry name" value="6PGD_dom2"/>
</dbReference>
<keyword evidence="7" id="KW-1185">Reference proteome</keyword>
<gene>
    <name evidence="6" type="ORF">IT774_15285</name>
</gene>
<evidence type="ECO:0000259" key="5">
    <source>
        <dbReference type="Pfam" id="PF08125"/>
    </source>
</evidence>
<feature type="domain" description="Mannitol dehydrogenase N-terminal" evidence="4">
    <location>
        <begin position="34"/>
        <end position="283"/>
    </location>
</feature>
<sequence>MQTSTVKSLCRQNLALLPSVIAQPGYNPAEVTTGIVHIGVGGFHRAHQAMYFDTLMARTGDLSWGICGVGLRDDDRKMQQALAGQDHLYTLVEKHVEGERNARVIGALTRFLLAVDSPEAVIEQLASPSVKLVSLTITEGGYNMDPATGEFQVDDALVQHDVDNPDSPKLVFGYLLAGLKRRYERGLEPFTLLSCDNIQHNGAVLKKMLCAYIGLCDTKFAKWVSQNVAFPNSMVDRITPTTTHDDIAQLADSGVTDAWPVVCEPFAQWIIEDSFCNAKPALNTVGAQFVKNVAPYEKLKLRMLNASHSILGLCGSLAGIQTIHECMQSKAFHNLLTEFMQWEVAPTLDPVPGIAVAEYQKILLERFANPNIKDTLTRICSQSSAKIPVFLVPTILDNLTNEGRYDIGALTLACWFYYSARGTTQMGERLQIDDSLADELHEAALNGATAFLKQTHIFSNLSQFTEFHKSYMAWVNRLLANEPVESMVTELGVSPVD</sequence>
<dbReference type="InterPro" id="IPR000669">
    <property type="entry name" value="Mannitol_DH"/>
</dbReference>
<evidence type="ECO:0000256" key="1">
    <source>
        <dbReference type="ARBA" id="ARBA00023002"/>
    </source>
</evidence>
<dbReference type="AlphaFoldDB" id="A0A7S9DY53"/>
<name>A0A7S9DY53_9ALTE</name>
<dbReference type="GO" id="GO:0016616">
    <property type="term" value="F:oxidoreductase activity, acting on the CH-OH group of donors, NAD or NADP as acceptor"/>
    <property type="evidence" value="ECO:0007669"/>
    <property type="project" value="TreeGrafter"/>
</dbReference>
<dbReference type="GO" id="GO:0019594">
    <property type="term" value="P:mannitol metabolic process"/>
    <property type="evidence" value="ECO:0007669"/>
    <property type="project" value="InterPro"/>
</dbReference>
<evidence type="ECO:0000256" key="2">
    <source>
        <dbReference type="ARBA" id="ARBA00023027"/>
    </source>
</evidence>
<dbReference type="SUPFAM" id="SSF51735">
    <property type="entry name" value="NAD(P)-binding Rossmann-fold domains"/>
    <property type="match status" value="1"/>
</dbReference>
<evidence type="ECO:0000313" key="6">
    <source>
        <dbReference type="EMBL" id="QPG05440.1"/>
    </source>
</evidence>
<proteinExistence type="inferred from homology"/>
<keyword evidence="1" id="KW-0560">Oxidoreductase</keyword>
<dbReference type="PANTHER" id="PTHR43362">
    <property type="entry name" value="MANNITOL DEHYDROGENASE DSF1-RELATED"/>
    <property type="match status" value="1"/>
</dbReference>
<dbReference type="InterPro" id="IPR023027">
    <property type="entry name" value="Mannitol_DH_CS"/>
</dbReference>